<gene>
    <name evidence="3" type="ORF">OLC1_LOCUS17056</name>
</gene>
<sequence>MKTSIFFIVTIFLLGVILKAAMADPTDGFTQVPISQSNFQVQYPYDVSQSDRYSFVNGVHKFWVYSTDKPFSPSSTTKPRTEIRITGYDYSSGTWQFEGNMYIPSGTSGVSVMQVFGGSSAATTAMLRVYNPNLTYYRSPVIISNVYGTWYRVNVIHNADAGRVQVYINGVFKYETGDNGDANHYFKFGVYTQDSPSNYMESRWSGIKVFRK</sequence>
<proteinExistence type="predicted"/>
<accession>A0AAV1DQ22</accession>
<keyword evidence="4" id="KW-1185">Reference proteome</keyword>
<dbReference type="Proteomes" id="UP001161247">
    <property type="component" value="Chromosome 6"/>
</dbReference>
<protein>
    <submittedName>
        <fullName evidence="3">OLC1v1008857C1</fullName>
    </submittedName>
</protein>
<dbReference type="EMBL" id="OX459123">
    <property type="protein sequence ID" value="CAI9109102.1"/>
    <property type="molecule type" value="Genomic_DNA"/>
</dbReference>
<dbReference type="Pfam" id="PF08787">
    <property type="entry name" value="Alginate_lyase2"/>
    <property type="match status" value="1"/>
</dbReference>
<evidence type="ECO:0000313" key="3">
    <source>
        <dbReference type="EMBL" id="CAI9109102.1"/>
    </source>
</evidence>
<organism evidence="3 4">
    <name type="scientific">Oldenlandia corymbosa var. corymbosa</name>
    <dbReference type="NCBI Taxonomy" id="529605"/>
    <lineage>
        <taxon>Eukaryota</taxon>
        <taxon>Viridiplantae</taxon>
        <taxon>Streptophyta</taxon>
        <taxon>Embryophyta</taxon>
        <taxon>Tracheophyta</taxon>
        <taxon>Spermatophyta</taxon>
        <taxon>Magnoliopsida</taxon>
        <taxon>eudicotyledons</taxon>
        <taxon>Gunneridae</taxon>
        <taxon>Pentapetalae</taxon>
        <taxon>asterids</taxon>
        <taxon>lamiids</taxon>
        <taxon>Gentianales</taxon>
        <taxon>Rubiaceae</taxon>
        <taxon>Rubioideae</taxon>
        <taxon>Spermacoceae</taxon>
        <taxon>Hedyotis-Oldenlandia complex</taxon>
        <taxon>Oldenlandia</taxon>
    </lineage>
</organism>
<feature type="chain" id="PRO_5043863834" evidence="1">
    <location>
        <begin position="24"/>
        <end position="212"/>
    </location>
</feature>
<dbReference type="InterPro" id="IPR013320">
    <property type="entry name" value="ConA-like_dom_sf"/>
</dbReference>
<dbReference type="AlphaFoldDB" id="A0AAV1DQ22"/>
<dbReference type="SUPFAM" id="SSF49899">
    <property type="entry name" value="Concanavalin A-like lectins/glucanases"/>
    <property type="match status" value="1"/>
</dbReference>
<keyword evidence="1" id="KW-0732">Signal</keyword>
<evidence type="ECO:0000256" key="1">
    <source>
        <dbReference type="SAM" id="SignalP"/>
    </source>
</evidence>
<evidence type="ECO:0000259" key="2">
    <source>
        <dbReference type="Pfam" id="PF08787"/>
    </source>
</evidence>
<evidence type="ECO:0000313" key="4">
    <source>
        <dbReference type="Proteomes" id="UP001161247"/>
    </source>
</evidence>
<feature type="signal peptide" evidence="1">
    <location>
        <begin position="1"/>
        <end position="23"/>
    </location>
</feature>
<dbReference type="Gene3D" id="2.60.120.200">
    <property type="match status" value="1"/>
</dbReference>
<dbReference type="PANTHER" id="PTHR33681">
    <property type="entry name" value="BINDING PROTEIN, PUTATIVE, EXPRESSED-RELATED"/>
    <property type="match status" value="1"/>
</dbReference>
<name>A0AAV1DQ22_OLDCO</name>
<dbReference type="InterPro" id="IPR014895">
    <property type="entry name" value="Alginate_lyase_2"/>
</dbReference>
<reference evidence="3" key="1">
    <citation type="submission" date="2023-03" db="EMBL/GenBank/DDBJ databases">
        <authorList>
            <person name="Julca I."/>
        </authorList>
    </citation>
    <scope>NUCLEOTIDE SEQUENCE</scope>
</reference>
<feature type="domain" description="Alginate lyase 2" evidence="2">
    <location>
        <begin position="37"/>
        <end position="210"/>
    </location>
</feature>
<dbReference type="PANTHER" id="PTHR33681:SF4">
    <property type="entry name" value="OS12G0171100 PROTEIN"/>
    <property type="match status" value="1"/>
</dbReference>